<feature type="region of interest" description="Disordered" evidence="2">
    <location>
        <begin position="1"/>
        <end position="223"/>
    </location>
</feature>
<dbReference type="AlphaFoldDB" id="A0AAN9YCY2"/>
<feature type="compositionally biased region" description="Basic and acidic residues" evidence="2">
    <location>
        <begin position="123"/>
        <end position="140"/>
    </location>
</feature>
<evidence type="ECO:0000256" key="1">
    <source>
        <dbReference type="SAM" id="Coils"/>
    </source>
</evidence>
<feature type="compositionally biased region" description="Polar residues" evidence="2">
    <location>
        <begin position="95"/>
        <end position="118"/>
    </location>
</feature>
<feature type="region of interest" description="Disordered" evidence="2">
    <location>
        <begin position="391"/>
        <end position="432"/>
    </location>
</feature>
<organism evidence="3 4">
    <name type="scientific">Cytospora paraplurivora</name>
    <dbReference type="NCBI Taxonomy" id="2898453"/>
    <lineage>
        <taxon>Eukaryota</taxon>
        <taxon>Fungi</taxon>
        <taxon>Dikarya</taxon>
        <taxon>Ascomycota</taxon>
        <taxon>Pezizomycotina</taxon>
        <taxon>Sordariomycetes</taxon>
        <taxon>Sordariomycetidae</taxon>
        <taxon>Diaporthales</taxon>
        <taxon>Cytosporaceae</taxon>
        <taxon>Cytospora</taxon>
    </lineage>
</organism>
<dbReference type="Proteomes" id="UP001320245">
    <property type="component" value="Unassembled WGS sequence"/>
</dbReference>
<feature type="compositionally biased region" description="Low complexity" evidence="2">
    <location>
        <begin position="28"/>
        <end position="51"/>
    </location>
</feature>
<dbReference type="EMBL" id="JAJSPL020000040">
    <property type="protein sequence ID" value="KAK7735278.1"/>
    <property type="molecule type" value="Genomic_DNA"/>
</dbReference>
<name>A0AAN9YCY2_9PEZI</name>
<comment type="caution">
    <text evidence="3">The sequence shown here is derived from an EMBL/GenBank/DDBJ whole genome shotgun (WGS) entry which is preliminary data.</text>
</comment>
<sequence length="728" mass="78996">MTWATHHHSPLQASSGPADFLPTEHKSSVSATPSPASSPSSLSTPTPSRSAVEMPETPASLMDKPLPGPPPKQQRASQPRQHATASTPRGPLQEISHNSKIITPANGSVRSSKASSNHGKARRAQDQESHHTDGGPDHRTSGASDATDKSLVSSTSGADTIINMSRAHSTNRAVGSGGTSGRSSVPVPAAAAPGSGSSNRNSAADKEGQPRRRSMRNSTASTLSPIYQAKLEVMRAHTQQLIQHGYPSPALSLSSKHGSFDSQPASPALLGQFQELQRQIQSLKARNTSLTAENGRLLAAKGAADAAAEDLRAQLRAREAEHARLVEQFCVETSQRDAEVKRVRESMAVLKEERRRLVGRITKLEQQQKEQQAGAQGRQVPVLVDCSRSCSRSSRGSDSASESVGPGVASSPLVRASSNSHAVSPYTPVSSRADCDSTVTRLYTGDPSPSLRVQWRHRRQSVAESQMTTDSLVEDELAALSDQLAVHYERYSREYAAMTAQLAVLSEEKAQLEKDLTAAREQQVLIASRNRELESKLASQSSPLQASPVPPSLAPIPELPVLTYANPASVWFDRVTSSFKYWDLYEFISQPDVVTSPVDPAREARRLRAAVLLKRAIEDDILDDMIYLHTPKPNTNASTTTITTTASEGFASLVLCLDRRHSKLYGTSVDHYDALVPKIQANMSKRFPDLEKPLVELASTPKKWWHLSLWLSKIVKRRQGRILGDDDL</sequence>
<keyword evidence="1" id="KW-0175">Coiled coil</keyword>
<evidence type="ECO:0000313" key="3">
    <source>
        <dbReference type="EMBL" id="KAK7735278.1"/>
    </source>
</evidence>
<protein>
    <submittedName>
        <fullName evidence="3">Uncharacterized protein</fullName>
    </submittedName>
</protein>
<keyword evidence="4" id="KW-1185">Reference proteome</keyword>
<feature type="compositionally biased region" description="Low complexity" evidence="2">
    <location>
        <begin position="391"/>
        <end position="403"/>
    </location>
</feature>
<feature type="compositionally biased region" description="Polar residues" evidence="2">
    <location>
        <begin position="150"/>
        <end position="173"/>
    </location>
</feature>
<evidence type="ECO:0000256" key="2">
    <source>
        <dbReference type="SAM" id="MobiDB-lite"/>
    </source>
</evidence>
<gene>
    <name evidence="3" type="ORF">SLS53_007669</name>
</gene>
<evidence type="ECO:0000313" key="4">
    <source>
        <dbReference type="Proteomes" id="UP001320245"/>
    </source>
</evidence>
<feature type="coiled-coil region" evidence="1">
    <location>
        <begin position="488"/>
        <end position="522"/>
    </location>
</feature>
<feature type="compositionally biased region" description="Polar residues" evidence="2">
    <location>
        <begin position="74"/>
        <end position="87"/>
    </location>
</feature>
<feature type="compositionally biased region" description="Low complexity" evidence="2">
    <location>
        <begin position="181"/>
        <end position="202"/>
    </location>
</feature>
<reference evidence="3 4" key="1">
    <citation type="journal article" date="2023" name="PLoS ONE">
        <title>Cytospora paraplurivora sp. nov. isolated from orchards with fruit tree decline syndrome in Ontario, Canada.</title>
        <authorList>
            <person name="Ilyukhin E."/>
            <person name="Nguyen H.D.T."/>
            <person name="Castle A.J."/>
            <person name="Ellouze W."/>
        </authorList>
    </citation>
    <scope>NUCLEOTIDE SEQUENCE [LARGE SCALE GENOMIC DNA]</scope>
    <source>
        <strain evidence="3 4">FDS-564</strain>
    </source>
</reference>
<feature type="coiled-coil region" evidence="1">
    <location>
        <begin position="273"/>
        <end position="367"/>
    </location>
</feature>
<feature type="compositionally biased region" description="Polar residues" evidence="2">
    <location>
        <begin position="416"/>
        <end position="430"/>
    </location>
</feature>
<accession>A0AAN9YCY2</accession>
<proteinExistence type="predicted"/>